<evidence type="ECO:0000256" key="4">
    <source>
        <dbReference type="ARBA" id="ARBA00023136"/>
    </source>
</evidence>
<dbReference type="InterPro" id="IPR025423">
    <property type="entry name" value="TMEM205-like"/>
</dbReference>
<evidence type="ECO:0000313" key="7">
    <source>
        <dbReference type="EMBL" id="EEP60825.1"/>
    </source>
</evidence>
<dbReference type="GO" id="GO:0016020">
    <property type="term" value="C:membrane"/>
    <property type="evidence" value="ECO:0007669"/>
    <property type="project" value="UniProtKB-SubCell"/>
</dbReference>
<dbReference type="Proteomes" id="UP000005540">
    <property type="component" value="Unassembled WGS sequence"/>
</dbReference>
<accession>C4FJB4</accession>
<comment type="caution">
    <text evidence="7">The sequence shown here is derived from an EMBL/GenBank/DDBJ whole genome shotgun (WGS) entry which is preliminary data.</text>
</comment>
<evidence type="ECO:0000256" key="1">
    <source>
        <dbReference type="ARBA" id="ARBA00004370"/>
    </source>
</evidence>
<feature type="domain" description="TMEM205-like" evidence="6">
    <location>
        <begin position="14"/>
        <end position="114"/>
    </location>
</feature>
<keyword evidence="4 5" id="KW-0472">Membrane</keyword>
<feature type="transmembrane region" description="Helical" evidence="5">
    <location>
        <begin position="51"/>
        <end position="71"/>
    </location>
</feature>
<dbReference type="Pfam" id="PF13664">
    <property type="entry name" value="DUF4149"/>
    <property type="match status" value="1"/>
</dbReference>
<evidence type="ECO:0000256" key="3">
    <source>
        <dbReference type="ARBA" id="ARBA00022989"/>
    </source>
</evidence>
<evidence type="ECO:0000313" key="8">
    <source>
        <dbReference type="Proteomes" id="UP000005540"/>
    </source>
</evidence>
<dbReference type="AlphaFoldDB" id="C4FJB4"/>
<organism evidence="7 8">
    <name type="scientific">Sulfurihydrogenibium yellowstonense SS-5</name>
    <dbReference type="NCBI Taxonomy" id="432331"/>
    <lineage>
        <taxon>Bacteria</taxon>
        <taxon>Pseudomonadati</taxon>
        <taxon>Aquificota</taxon>
        <taxon>Aquificia</taxon>
        <taxon>Aquificales</taxon>
        <taxon>Hydrogenothermaceae</taxon>
        <taxon>Sulfurihydrogenibium</taxon>
    </lineage>
</organism>
<dbReference type="RefSeq" id="WP_007546392.1">
    <property type="nucleotide sequence ID" value="NZ_ABZS01000049.1"/>
</dbReference>
<keyword evidence="3 5" id="KW-1133">Transmembrane helix</keyword>
<evidence type="ECO:0000256" key="2">
    <source>
        <dbReference type="ARBA" id="ARBA00022692"/>
    </source>
</evidence>
<gene>
    <name evidence="7" type="ORF">SULYE_0656</name>
</gene>
<proteinExistence type="predicted"/>
<feature type="transmembrane region" description="Helical" evidence="5">
    <location>
        <begin position="83"/>
        <end position="103"/>
    </location>
</feature>
<evidence type="ECO:0000259" key="6">
    <source>
        <dbReference type="Pfam" id="PF13664"/>
    </source>
</evidence>
<reference evidence="7 8" key="1">
    <citation type="submission" date="2009-04" db="EMBL/GenBank/DDBJ databases">
        <authorList>
            <person name="Reysenbach A.-L."/>
            <person name="Heidelberg J.F."/>
            <person name="Nelson W.C."/>
        </authorList>
    </citation>
    <scope>NUCLEOTIDE SEQUENCE [LARGE SCALE GENOMIC DNA]</scope>
    <source>
        <strain evidence="7 8">SS-5</strain>
    </source>
</reference>
<keyword evidence="8" id="KW-1185">Reference proteome</keyword>
<feature type="transmembrane region" description="Helical" evidence="5">
    <location>
        <begin position="7"/>
        <end position="31"/>
    </location>
</feature>
<protein>
    <recommendedName>
        <fullName evidence="6">TMEM205-like domain-containing protein</fullName>
    </recommendedName>
</protein>
<dbReference type="EMBL" id="ABZS01000049">
    <property type="protein sequence ID" value="EEP60825.1"/>
    <property type="molecule type" value="Genomic_DNA"/>
</dbReference>
<comment type="subcellular location">
    <subcellularLocation>
        <location evidence="1">Membrane</location>
    </subcellularLocation>
</comment>
<name>C4FJB4_9AQUI</name>
<evidence type="ECO:0000256" key="5">
    <source>
        <dbReference type="SAM" id="Phobius"/>
    </source>
</evidence>
<dbReference type="OrthoDB" id="13944at2"/>
<sequence>MWDKYIYGLIIFLLFCLLVGSIFITFIYTPYLFSHYSTKEAGEIVSKIFPFYFKSGWITGIIIYTLVGVLSVKEKEIIKKLKWFVIATAVLILISMALDRAILPIAESLKSEYYHILSEGKQNEAKIIFSRFKTFHGISSVLNLVNIIIEIFMLIYILKFLKNYRKSYSI</sequence>
<feature type="transmembrane region" description="Helical" evidence="5">
    <location>
        <begin position="141"/>
        <end position="161"/>
    </location>
</feature>
<keyword evidence="2 5" id="KW-0812">Transmembrane</keyword>